<feature type="transmembrane region" description="Helical" evidence="1">
    <location>
        <begin position="81"/>
        <end position="102"/>
    </location>
</feature>
<accession>A0A0F7JFN6</accession>
<dbReference type="Proteomes" id="UP000034636">
    <property type="component" value="Plasmid pYU39_2.7"/>
</dbReference>
<evidence type="ECO:0000313" key="2">
    <source>
        <dbReference type="EMBL" id="AKH10534.1"/>
    </source>
</evidence>
<organism evidence="2 3">
    <name type="scientific">Salmonella typhimurium</name>
    <dbReference type="NCBI Taxonomy" id="90371"/>
    <lineage>
        <taxon>Bacteria</taxon>
        <taxon>Pseudomonadati</taxon>
        <taxon>Pseudomonadota</taxon>
        <taxon>Gammaproteobacteria</taxon>
        <taxon>Enterobacterales</taxon>
        <taxon>Enterobacteriaceae</taxon>
        <taxon>Salmonella</taxon>
    </lineage>
</organism>
<evidence type="ECO:0000313" key="3">
    <source>
        <dbReference type="Proteomes" id="UP000034636"/>
    </source>
</evidence>
<name>A0A0F7JFN6_SALTM</name>
<evidence type="ECO:0000256" key="1">
    <source>
        <dbReference type="SAM" id="Phobius"/>
    </source>
</evidence>
<keyword evidence="1" id="KW-0472">Membrane</keyword>
<gene>
    <name evidence="2" type="ORF">SE14_05213</name>
</gene>
<keyword evidence="1" id="KW-1133">Transmembrane helix</keyword>
<dbReference type="RefSeq" id="WP_046891382.1">
    <property type="nucleotide sequence ID" value="NZ_CP011435.1"/>
</dbReference>
<feature type="transmembrane region" description="Helical" evidence="1">
    <location>
        <begin position="47"/>
        <end position="69"/>
    </location>
</feature>
<keyword evidence="2" id="KW-0614">Plasmid</keyword>
<reference evidence="2 3" key="1">
    <citation type="journal article" date="2015" name="Genome Announc.">
        <title>Complete Genome Sequencing of a Multidrug-Resistant and Human-Invasive Salmonella enterica Serovar Typhimurium Strain of the Emerging Sequence Type 213 Genotype.</title>
        <authorList>
            <person name="Calva E."/>
            <person name="Silva C."/>
            <person name="Zaidi M.B."/>
            <person name="Sanchez-Flores A."/>
            <person name="Estrada K."/>
            <person name="Silva G.G."/>
            <person name="Soto-Jimenez L.M."/>
            <person name="Wiesner M."/>
            <person name="Fernandez-Mora M."/>
            <person name="Edwards R.A."/>
            <person name="Vinuesa P."/>
        </authorList>
    </citation>
    <scope>NUCLEOTIDE SEQUENCE [LARGE SCALE GENOMIC DNA]</scope>
    <source>
        <strain evidence="2 3">YU39</strain>
        <plasmid evidence="2 3">pYU39_2.7</plasmid>
    </source>
</reference>
<dbReference type="EMBL" id="CP011435">
    <property type="protein sequence ID" value="AKH10534.1"/>
    <property type="molecule type" value="Genomic_DNA"/>
</dbReference>
<sequence length="134" mass="15283">MSGGNNFKMSQDYEIAQPKKKMAYPILVEEWDFLIGKIESISDDENIYHTISSIFLGVAGSALIAALTLDLPSDDGYMPRQILISWYVFWASLICGVLSMFFGRKNKKINRTSAKDIVQQMRLIEKRYEQGSMD</sequence>
<dbReference type="PATRIC" id="fig|59201.158.peg.4935"/>
<dbReference type="AlphaFoldDB" id="A0A0F7JFN6"/>
<proteinExistence type="predicted"/>
<keyword evidence="1" id="KW-0812">Transmembrane</keyword>
<protein>
    <submittedName>
        <fullName evidence="2">Uncharacterized protein</fullName>
    </submittedName>
</protein>
<geneLocation type="plasmid" evidence="2 3">
    <name>pYU39_2.7</name>
</geneLocation>